<dbReference type="InterPro" id="IPR001789">
    <property type="entry name" value="Sig_transdc_resp-reg_receiver"/>
</dbReference>
<dbReference type="SMART" id="SM00091">
    <property type="entry name" value="PAS"/>
    <property type="match status" value="2"/>
</dbReference>
<organism evidence="6 7">
    <name type="scientific">Agrobacterium fabrum</name>
    <dbReference type="NCBI Taxonomy" id="1176649"/>
    <lineage>
        <taxon>Bacteria</taxon>
        <taxon>Pseudomonadati</taxon>
        <taxon>Pseudomonadota</taxon>
        <taxon>Alphaproteobacteria</taxon>
        <taxon>Hyphomicrobiales</taxon>
        <taxon>Rhizobiaceae</taxon>
        <taxon>Rhizobium/Agrobacterium group</taxon>
        <taxon>Agrobacterium</taxon>
        <taxon>Agrobacterium tumefaciens complex</taxon>
    </lineage>
</organism>
<protein>
    <submittedName>
        <fullName evidence="6">Two-component system response regulator</fullName>
    </submittedName>
</protein>
<dbReference type="PANTHER" id="PTHR45339">
    <property type="entry name" value="HYBRID SIGNAL TRANSDUCTION HISTIDINE KINASE J"/>
    <property type="match status" value="1"/>
</dbReference>
<dbReference type="SMART" id="SM00448">
    <property type="entry name" value="REC"/>
    <property type="match status" value="1"/>
</dbReference>
<dbReference type="EMBL" id="QFOL01000060">
    <property type="protein sequence ID" value="PZP52054.1"/>
    <property type="molecule type" value="Genomic_DNA"/>
</dbReference>
<evidence type="ECO:0000313" key="6">
    <source>
        <dbReference type="EMBL" id="PZP52054.1"/>
    </source>
</evidence>
<evidence type="ECO:0000259" key="4">
    <source>
        <dbReference type="PROSITE" id="PS50110"/>
    </source>
</evidence>
<evidence type="ECO:0000259" key="5">
    <source>
        <dbReference type="PROSITE" id="PS50112"/>
    </source>
</evidence>
<dbReference type="GO" id="GO:0000160">
    <property type="term" value="P:phosphorelay signal transduction system"/>
    <property type="evidence" value="ECO:0007669"/>
    <property type="project" value="UniProtKB-KW"/>
</dbReference>
<dbReference type="Gene3D" id="3.40.50.2300">
    <property type="match status" value="1"/>
</dbReference>
<comment type="caution">
    <text evidence="6">The sequence shown here is derived from an EMBL/GenBank/DDBJ whole genome shotgun (WGS) entry which is preliminary data.</text>
</comment>
<reference evidence="6 7" key="1">
    <citation type="submission" date="2017-08" db="EMBL/GenBank/DDBJ databases">
        <title>Infants hospitalized years apart are colonized by the same room-sourced microbial strains.</title>
        <authorList>
            <person name="Brooks B."/>
            <person name="Olm M.R."/>
            <person name="Firek B.A."/>
            <person name="Baker R."/>
            <person name="Thomas B.C."/>
            <person name="Morowitz M.J."/>
            <person name="Banfield J.F."/>
        </authorList>
    </citation>
    <scope>NUCLEOTIDE SEQUENCE [LARGE SCALE GENOMIC DNA]</scope>
    <source>
        <strain evidence="6">S2_009_000_R2_73</strain>
    </source>
</reference>
<dbReference type="PROSITE" id="PS50110">
    <property type="entry name" value="RESPONSE_REGULATORY"/>
    <property type="match status" value="1"/>
</dbReference>
<dbReference type="CDD" id="cd00130">
    <property type="entry name" value="PAS"/>
    <property type="match status" value="1"/>
</dbReference>
<sequence length="555" mass="60867">MQLSDLASSGAGVHTVMLDALCDALGAAIVVYDRNDHIIFASRKLLSFFPLEEAVIGPGARLRDYLSALYDCYLLEAESLSANARQLGREEWIGERLALHWKERSEKIERLRGERFLRFVMNRLPSGLGISVVADISEQKKREEQWRIDLERVQLIEDILDNLPFPVFVKDRNLAYAAVNRSACALVETSPESILGRTVFDLHSRKVAGRINAADRMVLDSGTPSIIPERVRRLNGEEVLTITRKQRVGRPGRYFLVTTMEDVTALATIDANGMPVIPSLEHVPFVASVYGKDEEPDSRGGLLKSKAVLIVSDSGRFAEAAARRLAAGGMDHAAVTSEDEQRAFIDVAAAAGVKIDVVVVDAQMSVACLDIAAAHDLPVVTIEEEEIDASLLHHLAAGLKSLPKEKAADEDWEIMTDDLPEILKTGGVCEILLVEDNRVNQIVFSQILEGLGLSWRLATSGEEALRLFTEQSPSAVLLDTTLGDIDGFEVARRMRSLGGEKHIPIVGVITHAFEGDLDKCLASGMDDMLLKPVSPDMVEAVFLRLFGKDGLRLQA</sequence>
<dbReference type="Pfam" id="PF00072">
    <property type="entry name" value="Response_reg"/>
    <property type="match status" value="1"/>
</dbReference>
<feature type="domain" description="Response regulatory" evidence="4">
    <location>
        <begin position="430"/>
        <end position="546"/>
    </location>
</feature>
<dbReference type="SUPFAM" id="SSF55785">
    <property type="entry name" value="PYP-like sensor domain (PAS domain)"/>
    <property type="match status" value="1"/>
</dbReference>
<name>A0A2W5FCM9_9HYPH</name>
<dbReference type="CDD" id="cd17546">
    <property type="entry name" value="REC_hyHK_CKI1_RcsC-like"/>
    <property type="match status" value="1"/>
</dbReference>
<evidence type="ECO:0000256" key="2">
    <source>
        <dbReference type="ARBA" id="ARBA00023012"/>
    </source>
</evidence>
<dbReference type="Pfam" id="PF08448">
    <property type="entry name" value="PAS_4"/>
    <property type="match status" value="1"/>
</dbReference>
<proteinExistence type="predicted"/>
<evidence type="ECO:0000256" key="1">
    <source>
        <dbReference type="ARBA" id="ARBA00022553"/>
    </source>
</evidence>
<dbReference type="SUPFAM" id="SSF52172">
    <property type="entry name" value="CheY-like"/>
    <property type="match status" value="1"/>
</dbReference>
<gene>
    <name evidence="6" type="ORF">DI595_07590</name>
</gene>
<keyword evidence="1 3" id="KW-0597">Phosphoprotein</keyword>
<evidence type="ECO:0000313" key="7">
    <source>
        <dbReference type="Proteomes" id="UP000249769"/>
    </source>
</evidence>
<accession>A0A2W5FCM9</accession>
<dbReference type="InterPro" id="IPR013656">
    <property type="entry name" value="PAS_4"/>
</dbReference>
<feature type="domain" description="PAS" evidence="5">
    <location>
        <begin position="152"/>
        <end position="222"/>
    </location>
</feature>
<evidence type="ECO:0000256" key="3">
    <source>
        <dbReference type="PROSITE-ProRule" id="PRU00169"/>
    </source>
</evidence>
<feature type="modified residue" description="4-aspartylphosphate" evidence="3">
    <location>
        <position position="479"/>
    </location>
</feature>
<dbReference type="InterPro" id="IPR011006">
    <property type="entry name" value="CheY-like_superfamily"/>
</dbReference>
<dbReference type="Proteomes" id="UP000249769">
    <property type="component" value="Unassembled WGS sequence"/>
</dbReference>
<dbReference type="AlphaFoldDB" id="A0A2W5FCM9"/>
<keyword evidence="2" id="KW-0902">Two-component regulatory system</keyword>
<dbReference type="InterPro" id="IPR035965">
    <property type="entry name" value="PAS-like_dom_sf"/>
</dbReference>
<dbReference type="Gene3D" id="3.30.450.20">
    <property type="entry name" value="PAS domain"/>
    <property type="match status" value="1"/>
</dbReference>
<dbReference type="PANTHER" id="PTHR45339:SF1">
    <property type="entry name" value="HYBRID SIGNAL TRANSDUCTION HISTIDINE KINASE J"/>
    <property type="match status" value="1"/>
</dbReference>
<dbReference type="PROSITE" id="PS50112">
    <property type="entry name" value="PAS"/>
    <property type="match status" value="1"/>
</dbReference>
<dbReference type="InterPro" id="IPR000014">
    <property type="entry name" value="PAS"/>
</dbReference>